<keyword evidence="1" id="KW-0472">Membrane</keyword>
<evidence type="ECO:0000313" key="2">
    <source>
        <dbReference type="EMBL" id="SVE30234.1"/>
    </source>
</evidence>
<organism evidence="2">
    <name type="scientific">marine metagenome</name>
    <dbReference type="NCBI Taxonomy" id="408172"/>
    <lineage>
        <taxon>unclassified sequences</taxon>
        <taxon>metagenomes</taxon>
        <taxon>ecological metagenomes</taxon>
    </lineage>
</organism>
<protein>
    <recommendedName>
        <fullName evidence="3">Phage holin family protein</fullName>
    </recommendedName>
</protein>
<feature type="transmembrane region" description="Helical" evidence="1">
    <location>
        <begin position="89"/>
        <end position="110"/>
    </location>
</feature>
<feature type="transmembrane region" description="Helical" evidence="1">
    <location>
        <begin position="31"/>
        <end position="51"/>
    </location>
</feature>
<feature type="non-terminal residue" evidence="2">
    <location>
        <position position="124"/>
    </location>
</feature>
<evidence type="ECO:0000256" key="1">
    <source>
        <dbReference type="SAM" id="Phobius"/>
    </source>
</evidence>
<dbReference type="PANTHER" id="PTHR37309">
    <property type="entry name" value="SLR0284 PROTEIN"/>
    <property type="match status" value="1"/>
</dbReference>
<proteinExistence type="predicted"/>
<evidence type="ECO:0008006" key="3">
    <source>
        <dbReference type="Google" id="ProtNLM"/>
    </source>
</evidence>
<accession>A0A383CDL8</accession>
<dbReference type="EMBL" id="UINC01207926">
    <property type="protein sequence ID" value="SVE30234.1"/>
    <property type="molecule type" value="Genomic_DNA"/>
</dbReference>
<dbReference type="PANTHER" id="PTHR37309:SF1">
    <property type="entry name" value="SLR0284 PROTEIN"/>
    <property type="match status" value="1"/>
</dbReference>
<feature type="transmembrane region" description="Helical" evidence="1">
    <location>
        <begin position="58"/>
        <end position="77"/>
    </location>
</feature>
<gene>
    <name evidence="2" type="ORF">METZ01_LOCUS483088</name>
</gene>
<feature type="transmembrane region" description="Helical" evidence="1">
    <location>
        <begin position="7"/>
        <end position="25"/>
    </location>
</feature>
<feature type="non-terminal residue" evidence="2">
    <location>
        <position position="1"/>
    </location>
</feature>
<dbReference type="Pfam" id="PF04020">
    <property type="entry name" value="Phage_holin_4_2"/>
    <property type="match status" value="1"/>
</dbReference>
<sequence length="124" mass="13471">VRNFLHQFVVGTFAVLIAVNVVSGITYDTPIHLLLASLVLGALNAFLRPFLLLGCLPLLILTLGLFLMVINAMLLLLTAKLVEGFNIDGFWSAFLGALVISIVTLIANSLTKRGDSQMSFQRVK</sequence>
<reference evidence="2" key="1">
    <citation type="submission" date="2018-05" db="EMBL/GenBank/DDBJ databases">
        <authorList>
            <person name="Lanie J.A."/>
            <person name="Ng W.-L."/>
            <person name="Kazmierczak K.M."/>
            <person name="Andrzejewski T.M."/>
            <person name="Davidsen T.M."/>
            <person name="Wayne K.J."/>
            <person name="Tettelin H."/>
            <person name="Glass J.I."/>
            <person name="Rusch D."/>
            <person name="Podicherti R."/>
            <person name="Tsui H.-C.T."/>
            <person name="Winkler M.E."/>
        </authorList>
    </citation>
    <scope>NUCLEOTIDE SEQUENCE</scope>
</reference>
<keyword evidence="1" id="KW-0812">Transmembrane</keyword>
<keyword evidence="1" id="KW-1133">Transmembrane helix</keyword>
<dbReference type="InterPro" id="IPR007165">
    <property type="entry name" value="Phage_holin_4_2"/>
</dbReference>
<name>A0A383CDL8_9ZZZZ</name>
<dbReference type="AlphaFoldDB" id="A0A383CDL8"/>